<evidence type="ECO:0000313" key="1">
    <source>
        <dbReference type="EMBL" id="QDB73950.1"/>
    </source>
</evidence>
<protein>
    <submittedName>
        <fullName evidence="1">Uncharacterized protein</fullName>
    </submittedName>
</protein>
<name>A0A4Y5TX16_9CAUD</name>
<sequence length="32" mass="3482">MTTGGFLIDGKKGTKKKLTTFGGMFVESMKNK</sequence>
<organism evidence="1 2">
    <name type="scientific">Aeromonas phage 2L372D</name>
    <dbReference type="NCBI Taxonomy" id="2588097"/>
    <lineage>
        <taxon>Viruses</taxon>
        <taxon>Duplodnaviria</taxon>
        <taxon>Heunggongvirae</taxon>
        <taxon>Uroviricota</taxon>
        <taxon>Caudoviricetes</taxon>
        <taxon>Plateaulakevirus</taxon>
        <taxon>Plateaulakevirus pv2L372D</taxon>
    </lineage>
</organism>
<dbReference type="EMBL" id="MK804893">
    <property type="protein sequence ID" value="QDB73950.1"/>
    <property type="molecule type" value="Genomic_DNA"/>
</dbReference>
<accession>A0A4Y5TX16</accession>
<proteinExistence type="predicted"/>
<gene>
    <name evidence="1" type="ORF">2L372D_036</name>
</gene>
<reference evidence="1 2" key="1">
    <citation type="submission" date="2019-04" db="EMBL/GenBank/DDBJ databases">
        <title>Nine Novel Phages from a Plateau Lake in Southwest China Provide Insights into Aeromonas Phage Diversity.</title>
        <authorList>
            <person name="Xiao W."/>
            <person name="Bai M."/>
            <person name="Wang Y."/>
            <person name="Cui X."/>
        </authorList>
    </citation>
    <scope>NUCLEOTIDE SEQUENCE [LARGE SCALE GENOMIC DNA]</scope>
</reference>
<evidence type="ECO:0000313" key="2">
    <source>
        <dbReference type="Proteomes" id="UP000316128"/>
    </source>
</evidence>
<dbReference type="Proteomes" id="UP000316128">
    <property type="component" value="Segment"/>
</dbReference>
<keyword evidence="2" id="KW-1185">Reference proteome</keyword>